<dbReference type="Proteomes" id="UP000189670">
    <property type="component" value="Unassembled WGS sequence"/>
</dbReference>
<gene>
    <name evidence="2" type="ORF">OMM_10535</name>
</gene>
<evidence type="ECO:0000259" key="1">
    <source>
        <dbReference type="Pfam" id="PF12339"/>
    </source>
</evidence>
<accession>A0A1V1P0T2</accession>
<dbReference type="AlphaFoldDB" id="A0A1V1P0T2"/>
<proteinExistence type="predicted"/>
<dbReference type="InterPro" id="IPR021059">
    <property type="entry name" value="DnaJ-related_N"/>
</dbReference>
<dbReference type="EMBL" id="ATBP01000955">
    <property type="protein sequence ID" value="ETR68431.1"/>
    <property type="molecule type" value="Genomic_DNA"/>
</dbReference>
<organism evidence="2 3">
    <name type="scientific">Candidatus Magnetoglobus multicellularis str. Araruama</name>
    <dbReference type="NCBI Taxonomy" id="890399"/>
    <lineage>
        <taxon>Bacteria</taxon>
        <taxon>Pseudomonadati</taxon>
        <taxon>Thermodesulfobacteriota</taxon>
        <taxon>Desulfobacteria</taxon>
        <taxon>Desulfobacterales</taxon>
        <taxon>Desulfobacteraceae</taxon>
        <taxon>Candidatus Magnetoglobus</taxon>
    </lineage>
</organism>
<feature type="domain" description="DnaJ-related protein N-terminal" evidence="1">
    <location>
        <begin position="77"/>
        <end position="190"/>
    </location>
</feature>
<protein>
    <submittedName>
        <fullName evidence="2">Heat shock protein DnaJ domain-containing protein</fullName>
    </submittedName>
</protein>
<keyword evidence="2" id="KW-0346">Stress response</keyword>
<comment type="caution">
    <text evidence="2">The sequence shown here is derived from an EMBL/GenBank/DDBJ whole genome shotgun (WGS) entry which is preliminary data.</text>
</comment>
<reference evidence="3" key="1">
    <citation type="submission" date="2012-11" db="EMBL/GenBank/DDBJ databases">
        <authorList>
            <person name="Lucero-Rivera Y.E."/>
            <person name="Tovar-Ramirez D."/>
        </authorList>
    </citation>
    <scope>NUCLEOTIDE SEQUENCE [LARGE SCALE GENOMIC DNA]</scope>
    <source>
        <strain evidence="3">Araruama</strain>
    </source>
</reference>
<evidence type="ECO:0000313" key="2">
    <source>
        <dbReference type="EMBL" id="ETR68431.1"/>
    </source>
</evidence>
<evidence type="ECO:0000313" key="3">
    <source>
        <dbReference type="Proteomes" id="UP000189670"/>
    </source>
</evidence>
<name>A0A1V1P0T2_9BACT</name>
<sequence length="205" mass="24822">MILPVWGYCRFFSRIMTKNESIKCQETLNNMSQNTFENHLAKVSKKDIQNYLATMTEPCYESTLLHIAFPEMNIIKSSTLELYQHHFVLFHLLYQLQEMYAQKNQYLRIHFMRTCLIDYPETGYCRHFDDTYSQFCNEICEQESLYCEFHRRLIGETELDSLSMRYFYQDTSNYYKLDEKTAELFVKGTWEILSNYDLYKKALKF</sequence>
<dbReference type="Pfam" id="PF12339">
    <property type="entry name" value="DNAJ_related"/>
    <property type="match status" value="1"/>
</dbReference>